<accession>A0ABT2WGN2</accession>
<dbReference type="PANTHER" id="PTHR31964:SF113">
    <property type="entry name" value="USPA DOMAIN-CONTAINING PROTEIN"/>
    <property type="match status" value="1"/>
</dbReference>
<reference evidence="3 4" key="1">
    <citation type="submission" date="2022-10" db="EMBL/GenBank/DDBJ databases">
        <title>Description of Fervidibacillus gen. nov. in the family Fervidibacillaceae fam. nov. with two species, Fervidibacillus albus sp. nov., and Fervidibacillus halotolerans sp. nov., isolated from tidal flat sediments.</title>
        <authorList>
            <person name="Kwon K.K."/>
            <person name="Yang S.-H."/>
        </authorList>
    </citation>
    <scope>NUCLEOTIDE SEQUENCE [LARGE SCALE GENOMIC DNA]</scope>
    <source>
        <strain evidence="3 4">DSM 23332</strain>
    </source>
</reference>
<dbReference type="InterPro" id="IPR006015">
    <property type="entry name" value="Universal_stress_UspA"/>
</dbReference>
<keyword evidence="4" id="KW-1185">Reference proteome</keyword>
<evidence type="ECO:0000313" key="3">
    <source>
        <dbReference type="EMBL" id="MCU9594823.1"/>
    </source>
</evidence>
<dbReference type="RefSeq" id="WP_173658016.1">
    <property type="nucleotide sequence ID" value="NZ_JAOUSE010000030.1"/>
</dbReference>
<organism evidence="3 4">
    <name type="scientific">Pallidibacillus thermolactis</name>
    <dbReference type="NCBI Taxonomy" id="251051"/>
    <lineage>
        <taxon>Bacteria</taxon>
        <taxon>Bacillati</taxon>
        <taxon>Bacillota</taxon>
        <taxon>Bacilli</taxon>
        <taxon>Bacillales</taxon>
        <taxon>Bacillaceae</taxon>
        <taxon>Pallidibacillus</taxon>
    </lineage>
</organism>
<dbReference type="SUPFAM" id="SSF52402">
    <property type="entry name" value="Adenine nucleotide alpha hydrolases-like"/>
    <property type="match status" value="1"/>
</dbReference>
<dbReference type="PANTHER" id="PTHR31964">
    <property type="entry name" value="ADENINE NUCLEOTIDE ALPHA HYDROLASES-LIKE SUPERFAMILY PROTEIN"/>
    <property type="match status" value="1"/>
</dbReference>
<name>A0ABT2WGN2_9BACI</name>
<dbReference type="Gene3D" id="3.40.50.620">
    <property type="entry name" value="HUPs"/>
    <property type="match status" value="1"/>
</dbReference>
<evidence type="ECO:0000259" key="2">
    <source>
        <dbReference type="Pfam" id="PF00582"/>
    </source>
</evidence>
<gene>
    <name evidence="3" type="ORF">OEV82_10285</name>
</gene>
<proteinExistence type="inferred from homology"/>
<evidence type="ECO:0000256" key="1">
    <source>
        <dbReference type="ARBA" id="ARBA00008791"/>
    </source>
</evidence>
<dbReference type="InterPro" id="IPR006016">
    <property type="entry name" value="UspA"/>
</dbReference>
<dbReference type="InterPro" id="IPR014729">
    <property type="entry name" value="Rossmann-like_a/b/a_fold"/>
</dbReference>
<dbReference type="Proteomes" id="UP001208656">
    <property type="component" value="Unassembled WGS sequence"/>
</dbReference>
<dbReference type="Pfam" id="PF00582">
    <property type="entry name" value="Usp"/>
    <property type="match status" value="1"/>
</dbReference>
<comment type="similarity">
    <text evidence="1">Belongs to the universal stress protein A family.</text>
</comment>
<comment type="caution">
    <text evidence="3">The sequence shown here is derived from an EMBL/GenBank/DDBJ whole genome shotgun (WGS) entry which is preliminary data.</text>
</comment>
<feature type="domain" description="UspA" evidence="2">
    <location>
        <begin position="10"/>
        <end position="149"/>
    </location>
</feature>
<sequence length="149" mass="16276">MKDSSENMANKYIVPVDQSEHSKRAVNYAYSLCKKLDGEIIIVNVQPNYTFSPNVHRVISKKDIEKYVEELGKEVIELTLKDSQGQELITEKIVLTGEPKIEITKIAKEKGAEAIVMGSRGLGPVKSAVLGSVSVGVLQLAPCPVIIVP</sequence>
<dbReference type="EMBL" id="JAOUSE010000030">
    <property type="protein sequence ID" value="MCU9594823.1"/>
    <property type="molecule type" value="Genomic_DNA"/>
</dbReference>
<protein>
    <submittedName>
        <fullName evidence="3">Universal stress protein</fullName>
    </submittedName>
</protein>
<dbReference type="CDD" id="cd00293">
    <property type="entry name" value="USP-like"/>
    <property type="match status" value="1"/>
</dbReference>
<evidence type="ECO:0000313" key="4">
    <source>
        <dbReference type="Proteomes" id="UP001208656"/>
    </source>
</evidence>
<dbReference type="PRINTS" id="PR01438">
    <property type="entry name" value="UNVRSLSTRESS"/>
</dbReference>